<dbReference type="AlphaFoldDB" id="A0A8K0PAZ6"/>
<evidence type="ECO:0000313" key="2">
    <source>
        <dbReference type="Proteomes" id="UP000792457"/>
    </source>
</evidence>
<name>A0A8K0PAZ6_LADFU</name>
<sequence length="67" mass="7529">MANAISDVIHKKSSVNAAAKKNNVPEPTLRSEEQTSELKWYVIDIDRRAFRLTKAQLGNTCYSYAEG</sequence>
<evidence type="ECO:0000313" key="1">
    <source>
        <dbReference type="EMBL" id="KAG8238338.1"/>
    </source>
</evidence>
<gene>
    <name evidence="1" type="ORF">J437_LFUL017199</name>
</gene>
<dbReference type="Proteomes" id="UP000792457">
    <property type="component" value="Unassembled WGS sequence"/>
</dbReference>
<dbReference type="EMBL" id="KZ309337">
    <property type="protein sequence ID" value="KAG8238338.1"/>
    <property type="molecule type" value="Genomic_DNA"/>
</dbReference>
<reference evidence="1" key="1">
    <citation type="submission" date="2013-04" db="EMBL/GenBank/DDBJ databases">
        <authorList>
            <person name="Qu J."/>
            <person name="Murali S.C."/>
            <person name="Bandaranaike D."/>
            <person name="Bellair M."/>
            <person name="Blankenburg K."/>
            <person name="Chao H."/>
            <person name="Dinh H."/>
            <person name="Doddapaneni H."/>
            <person name="Downs B."/>
            <person name="Dugan-Rocha S."/>
            <person name="Elkadiri S."/>
            <person name="Gnanaolivu R.D."/>
            <person name="Hernandez B."/>
            <person name="Javaid M."/>
            <person name="Jayaseelan J.C."/>
            <person name="Lee S."/>
            <person name="Li M."/>
            <person name="Ming W."/>
            <person name="Munidasa M."/>
            <person name="Muniz J."/>
            <person name="Nguyen L."/>
            <person name="Ongeri F."/>
            <person name="Osuji N."/>
            <person name="Pu L.-L."/>
            <person name="Puazo M."/>
            <person name="Qu C."/>
            <person name="Quiroz J."/>
            <person name="Raj R."/>
            <person name="Weissenberger G."/>
            <person name="Xin Y."/>
            <person name="Zou X."/>
            <person name="Han Y."/>
            <person name="Richards S."/>
            <person name="Worley K."/>
            <person name="Muzny D."/>
            <person name="Gibbs R."/>
        </authorList>
    </citation>
    <scope>NUCLEOTIDE SEQUENCE</scope>
    <source>
        <strain evidence="1">Sampled in the wild</strain>
    </source>
</reference>
<accession>A0A8K0PAZ6</accession>
<protein>
    <submittedName>
        <fullName evidence="1">Uncharacterized protein</fullName>
    </submittedName>
</protein>
<proteinExistence type="predicted"/>
<keyword evidence="2" id="KW-1185">Reference proteome</keyword>
<reference evidence="1" key="2">
    <citation type="submission" date="2017-10" db="EMBL/GenBank/DDBJ databases">
        <title>Ladona fulva Genome sequencing and assembly.</title>
        <authorList>
            <person name="Murali S."/>
            <person name="Richards S."/>
            <person name="Bandaranaike D."/>
            <person name="Bellair M."/>
            <person name="Blankenburg K."/>
            <person name="Chao H."/>
            <person name="Dinh H."/>
            <person name="Doddapaneni H."/>
            <person name="Dugan-Rocha S."/>
            <person name="Elkadiri S."/>
            <person name="Gnanaolivu R."/>
            <person name="Hernandez B."/>
            <person name="Skinner E."/>
            <person name="Javaid M."/>
            <person name="Lee S."/>
            <person name="Li M."/>
            <person name="Ming W."/>
            <person name="Munidasa M."/>
            <person name="Muniz J."/>
            <person name="Nguyen L."/>
            <person name="Hughes D."/>
            <person name="Osuji N."/>
            <person name="Pu L.-L."/>
            <person name="Puazo M."/>
            <person name="Qu C."/>
            <person name="Quiroz J."/>
            <person name="Raj R."/>
            <person name="Weissenberger G."/>
            <person name="Xin Y."/>
            <person name="Zou X."/>
            <person name="Han Y."/>
            <person name="Worley K."/>
            <person name="Muzny D."/>
            <person name="Gibbs R."/>
        </authorList>
    </citation>
    <scope>NUCLEOTIDE SEQUENCE</scope>
    <source>
        <strain evidence="1">Sampled in the wild</strain>
    </source>
</reference>
<organism evidence="1 2">
    <name type="scientific">Ladona fulva</name>
    <name type="common">Scarce chaser dragonfly</name>
    <name type="synonym">Libellula fulva</name>
    <dbReference type="NCBI Taxonomy" id="123851"/>
    <lineage>
        <taxon>Eukaryota</taxon>
        <taxon>Metazoa</taxon>
        <taxon>Ecdysozoa</taxon>
        <taxon>Arthropoda</taxon>
        <taxon>Hexapoda</taxon>
        <taxon>Insecta</taxon>
        <taxon>Pterygota</taxon>
        <taxon>Palaeoptera</taxon>
        <taxon>Odonata</taxon>
        <taxon>Epiprocta</taxon>
        <taxon>Anisoptera</taxon>
        <taxon>Libelluloidea</taxon>
        <taxon>Libellulidae</taxon>
        <taxon>Ladona</taxon>
    </lineage>
</organism>
<comment type="caution">
    <text evidence="1">The sequence shown here is derived from an EMBL/GenBank/DDBJ whole genome shotgun (WGS) entry which is preliminary data.</text>
</comment>